<organism evidence="2 3">
    <name type="scientific">Schizothecium vesticola</name>
    <dbReference type="NCBI Taxonomy" id="314040"/>
    <lineage>
        <taxon>Eukaryota</taxon>
        <taxon>Fungi</taxon>
        <taxon>Dikarya</taxon>
        <taxon>Ascomycota</taxon>
        <taxon>Pezizomycotina</taxon>
        <taxon>Sordariomycetes</taxon>
        <taxon>Sordariomycetidae</taxon>
        <taxon>Sordariales</taxon>
        <taxon>Schizotheciaceae</taxon>
        <taxon>Schizothecium</taxon>
    </lineage>
</organism>
<evidence type="ECO:0000313" key="2">
    <source>
        <dbReference type="EMBL" id="KAK0753661.1"/>
    </source>
</evidence>
<sequence length="686" mass="76251">MDTPASHEDATTTDYDSGDSEGVSYAYEGGKGLVCLKQPADNPPSPRRKLTSGSPKGKPRSPARCVCEASRKQPQTLSLSRSRSPSPLDDAESLQLEEDTDIEGGVEDHARSTRRRLSGPDNKVQRTDSSKSSKRKTVRKRSPYIEEYPDEKGRPVILLKEHKLPRRASGSDAKPCAQASEDVQCVTSASRGRSPPRTRLPAWSTFPEAQSPKHAHPAAPPRRNRSELHCAPGGTFSDLDQVNSDPRSQHKKPAKPLDSSPPRRRRSHGTQRASEMTPSPKQTPAWPAQLQYSSSWPLQNGPSHPVQDHEYESDDESDCPPETRPHLICADAEMGYGERPHGKQIGGHTATAMDAIRRGEDPHRAVSHRRSHGDSGRDVRPSDLPTPHRNRTSPEKVPSTARQAQRHRPSHAQDSPHHQQTNHVRPPRPIIARTIVSQRSMAAMDQGYPRASTATSLCEIWRGRPEDWESPYSSSDDENDFMPNLDGEPVPFLKQLALEESPAGYHGSNASCFSGRPRSRSRHPHQQDAEFPHHGALGVVGFLRRFDAAAGFDGFDGLVRCESPDLTDDNDVGEPGERIFLDVITTRGGRAASRARSRWTVMAPRERELDDPPVRRWTFDGPTNDSRCGASVKRPRSPSPVFSARKTREFLSPRPRRPERFDYDAWGRERASRSMLALGLNPVLVR</sequence>
<feature type="region of interest" description="Disordered" evidence="1">
    <location>
        <begin position="1"/>
        <end position="429"/>
    </location>
</feature>
<feature type="compositionally biased region" description="Acidic residues" evidence="1">
    <location>
        <begin position="89"/>
        <end position="105"/>
    </location>
</feature>
<feature type="compositionally biased region" description="Polar residues" evidence="1">
    <location>
        <begin position="270"/>
        <end position="282"/>
    </location>
</feature>
<feature type="region of interest" description="Disordered" evidence="1">
    <location>
        <begin position="612"/>
        <end position="641"/>
    </location>
</feature>
<feature type="compositionally biased region" description="Basic residues" evidence="1">
    <location>
        <begin position="132"/>
        <end position="142"/>
    </location>
</feature>
<feature type="compositionally biased region" description="Low complexity" evidence="1">
    <location>
        <begin position="77"/>
        <end position="88"/>
    </location>
</feature>
<accession>A0AA40KCE1</accession>
<dbReference type="AlphaFoldDB" id="A0AA40KCE1"/>
<gene>
    <name evidence="2" type="ORF">B0T18DRAFT_20673</name>
</gene>
<name>A0AA40KCE1_9PEZI</name>
<dbReference type="Proteomes" id="UP001172155">
    <property type="component" value="Unassembled WGS sequence"/>
</dbReference>
<feature type="compositionally biased region" description="Basic and acidic residues" evidence="1">
    <location>
        <begin position="1"/>
        <end position="10"/>
    </location>
</feature>
<protein>
    <submittedName>
        <fullName evidence="2">Uncharacterized protein</fullName>
    </submittedName>
</protein>
<keyword evidence="3" id="KW-1185">Reference proteome</keyword>
<reference evidence="2" key="1">
    <citation type="submission" date="2023-06" db="EMBL/GenBank/DDBJ databases">
        <title>Genome-scale phylogeny and comparative genomics of the fungal order Sordariales.</title>
        <authorList>
            <consortium name="Lawrence Berkeley National Laboratory"/>
            <person name="Hensen N."/>
            <person name="Bonometti L."/>
            <person name="Westerberg I."/>
            <person name="Brannstrom I.O."/>
            <person name="Guillou S."/>
            <person name="Cros-Aarteil S."/>
            <person name="Calhoun S."/>
            <person name="Haridas S."/>
            <person name="Kuo A."/>
            <person name="Mondo S."/>
            <person name="Pangilinan J."/>
            <person name="Riley R."/>
            <person name="LaButti K."/>
            <person name="Andreopoulos B."/>
            <person name="Lipzen A."/>
            <person name="Chen C."/>
            <person name="Yanf M."/>
            <person name="Daum C."/>
            <person name="Ng V."/>
            <person name="Clum A."/>
            <person name="Steindorff A."/>
            <person name="Ohm R."/>
            <person name="Martin F."/>
            <person name="Silar P."/>
            <person name="Natvig D."/>
            <person name="Lalanne C."/>
            <person name="Gautier V."/>
            <person name="Ament-velasquez S.L."/>
            <person name="Kruys A."/>
            <person name="Hutchinson M.I."/>
            <person name="Powell A.J."/>
            <person name="Barry K."/>
            <person name="Miller A.N."/>
            <person name="Grigoriev I.V."/>
            <person name="Debuchy R."/>
            <person name="Gladieux P."/>
            <person name="Thoren M.H."/>
            <person name="Johannesson H."/>
        </authorList>
    </citation>
    <scope>NUCLEOTIDE SEQUENCE</scope>
    <source>
        <strain evidence="2">SMH3187-1</strain>
    </source>
</reference>
<comment type="caution">
    <text evidence="2">The sequence shown here is derived from an EMBL/GenBank/DDBJ whole genome shotgun (WGS) entry which is preliminary data.</text>
</comment>
<feature type="compositionally biased region" description="Basic and acidic residues" evidence="1">
    <location>
        <begin position="372"/>
        <end position="381"/>
    </location>
</feature>
<evidence type="ECO:0000313" key="3">
    <source>
        <dbReference type="Proteomes" id="UP001172155"/>
    </source>
</evidence>
<evidence type="ECO:0000256" key="1">
    <source>
        <dbReference type="SAM" id="MobiDB-lite"/>
    </source>
</evidence>
<feature type="compositionally biased region" description="Polar residues" evidence="1">
    <location>
        <begin position="290"/>
        <end position="302"/>
    </location>
</feature>
<feature type="compositionally biased region" description="Basic and acidic residues" evidence="1">
    <location>
        <begin position="150"/>
        <end position="162"/>
    </location>
</feature>
<dbReference type="EMBL" id="JAUKUD010000001">
    <property type="protein sequence ID" value="KAK0753661.1"/>
    <property type="molecule type" value="Genomic_DNA"/>
</dbReference>
<proteinExistence type="predicted"/>
<feature type="compositionally biased region" description="Basic and acidic residues" evidence="1">
    <location>
        <begin position="355"/>
        <end position="364"/>
    </location>
</feature>